<evidence type="ECO:0000256" key="5">
    <source>
        <dbReference type="ARBA" id="ARBA00022801"/>
    </source>
</evidence>
<dbReference type="Pfam" id="PF14551">
    <property type="entry name" value="MCM_N"/>
    <property type="match status" value="1"/>
</dbReference>
<dbReference type="InterPro" id="IPR027925">
    <property type="entry name" value="MCM_N"/>
</dbReference>
<dbReference type="FunFam" id="1.20.58.870:FF:000001">
    <property type="entry name" value="DNA helicase"/>
    <property type="match status" value="1"/>
</dbReference>
<dbReference type="GO" id="GO:0000727">
    <property type="term" value="P:double-strand break repair via break-induced replication"/>
    <property type="evidence" value="ECO:0007669"/>
    <property type="project" value="TreeGrafter"/>
</dbReference>
<dbReference type="FunFam" id="2.20.28.10:FF:000003">
    <property type="entry name" value="DNA helicase"/>
    <property type="match status" value="1"/>
</dbReference>
<dbReference type="InterPro" id="IPR012340">
    <property type="entry name" value="NA-bd_OB-fold"/>
</dbReference>
<dbReference type="GO" id="GO:1990518">
    <property type="term" value="F:single-stranded 3'-5' DNA helicase activity"/>
    <property type="evidence" value="ECO:0007669"/>
    <property type="project" value="TreeGrafter"/>
</dbReference>
<dbReference type="GO" id="GO:1902969">
    <property type="term" value="P:mitotic DNA replication"/>
    <property type="evidence" value="ECO:0007669"/>
    <property type="project" value="TreeGrafter"/>
</dbReference>
<dbReference type="InterPro" id="IPR031327">
    <property type="entry name" value="MCM"/>
</dbReference>
<keyword evidence="15" id="KW-1185">Reference proteome</keyword>
<dbReference type="EC" id="3.6.4.12" evidence="12"/>
<evidence type="ECO:0000256" key="8">
    <source>
        <dbReference type="ARBA" id="ARBA00023125"/>
    </source>
</evidence>
<dbReference type="InterPro" id="IPR008049">
    <property type="entry name" value="MCM6"/>
</dbReference>
<keyword evidence="9" id="KW-0539">Nucleus</keyword>
<comment type="subunit">
    <text evidence="12">Component of the MCM2-7 complex.</text>
</comment>
<evidence type="ECO:0000256" key="1">
    <source>
        <dbReference type="ARBA" id="ARBA00004123"/>
    </source>
</evidence>
<comment type="caution">
    <text evidence="14">The sequence shown here is derived from an EMBL/GenBank/DDBJ whole genome shotgun (WGS) entry which is preliminary data.</text>
</comment>
<dbReference type="AlphaFoldDB" id="A0AAD7SQN6"/>
<evidence type="ECO:0000313" key="15">
    <source>
        <dbReference type="Proteomes" id="UP001221898"/>
    </source>
</evidence>
<dbReference type="EMBL" id="JAINUG010000045">
    <property type="protein sequence ID" value="KAJ8405981.1"/>
    <property type="molecule type" value="Genomic_DNA"/>
</dbReference>
<proteinExistence type="inferred from homology"/>
<keyword evidence="5 12" id="KW-0378">Hydrolase</keyword>
<keyword evidence="7 11" id="KW-0067">ATP-binding</keyword>
<dbReference type="FunFam" id="2.40.50.140:FF:000091">
    <property type="entry name" value="DNA helicase"/>
    <property type="match status" value="1"/>
</dbReference>
<dbReference type="InterPro" id="IPR018525">
    <property type="entry name" value="MCM_CS"/>
</dbReference>
<dbReference type="InterPro" id="IPR001208">
    <property type="entry name" value="MCM_dom"/>
</dbReference>
<dbReference type="Gene3D" id="3.30.1640.10">
    <property type="entry name" value="mini-chromosome maintenance (MCM) complex, chain A, domain 1"/>
    <property type="match status" value="1"/>
</dbReference>
<dbReference type="GO" id="GO:0003697">
    <property type="term" value="F:single-stranded DNA binding"/>
    <property type="evidence" value="ECO:0007669"/>
    <property type="project" value="TreeGrafter"/>
</dbReference>
<dbReference type="InterPro" id="IPR027417">
    <property type="entry name" value="P-loop_NTPase"/>
</dbReference>
<dbReference type="CDD" id="cd17757">
    <property type="entry name" value="MCM6"/>
    <property type="match status" value="1"/>
</dbReference>
<evidence type="ECO:0000256" key="10">
    <source>
        <dbReference type="ARBA" id="ARBA00023306"/>
    </source>
</evidence>
<keyword evidence="8 11" id="KW-0238">DNA-binding</keyword>
<dbReference type="Pfam" id="PF17207">
    <property type="entry name" value="MCM_OB"/>
    <property type="match status" value="1"/>
</dbReference>
<dbReference type="GO" id="GO:0005524">
    <property type="term" value="F:ATP binding"/>
    <property type="evidence" value="ECO:0007669"/>
    <property type="project" value="UniProtKB-UniRule"/>
</dbReference>
<dbReference type="PANTHER" id="PTHR11630:SF73">
    <property type="entry name" value="DNA REPLICATION LICENSING FACTOR MCM6"/>
    <property type="match status" value="1"/>
</dbReference>
<protein>
    <recommendedName>
        <fullName evidence="12">DNA replication licensing factor MCM6</fullName>
        <ecNumber evidence="12">3.6.4.12</ecNumber>
    </recommendedName>
</protein>
<comment type="function">
    <text evidence="12">Acts as component of the MCM2-7 complex (MCM complex) which is the replicative helicase essential for 'once per cell cycle' DNA replication initiation and elongation in eukaryotic cells. The active ATPase sites in the MCM2-7 ring are formed through the interaction surfaces of two neighboring subunits such that a critical structure of a conserved arginine finger motif is provided in trans relative to the ATP-binding site of the Walker A box of the adjacent subunit. The six ATPase active sites, however, are likely to contribute differentially to the complex helicase activity.</text>
</comment>
<evidence type="ECO:0000256" key="3">
    <source>
        <dbReference type="ARBA" id="ARBA00022705"/>
    </source>
</evidence>
<dbReference type="Pfam" id="PF17855">
    <property type="entry name" value="MCM_lid"/>
    <property type="match status" value="1"/>
</dbReference>
<sequence>MDIAEPTVDNSGQIIKDDLAEKCQKLFQDFLEEFQNSDGEVKYLSDAEELIRPERNTLLVSFTDLEQFNQELATTIQEEFCRVFPYLCRAVRNFARDHGNVPVSKDFYVAIQDIPTRHKIRELTTMRIGSLVRISGQVVRTHPVHPELVSGTFLCLDCQTLLRDVEQQFKYTQPSICRNPVCNNRRRFMLDTNKSKFIDFQKVRVQETQAELPRGSIPRSLEVILRAEAVESAQAGDKCDFVGSLIVVPDVSQLATPGVRAETSSRMGGSQGYENEGVRGLKALGVRDLSYRLAFLACHVAPTNPRFGGKEIRDAEQTAESIKNQMSVKEWEKVFEMSQDKNLYHNLCSSLFPTIHGNDEVKRGILLMLFGGVPKTTMEGTSLRGDVNVCIVGDPSTAKSQFLKHVEEFSPRAVYTSGKASTAAGLTAAVVRDEESHEFVIEAGALMLADNGVCCIDEFDKMEMKDQVAIHEAMEQQTISITKAGVKATLNARTSILAAANPVGGRYDRSKSLKQNVNLSAPIMSRFDLFFILVDDCNEVTDYAIARRIVDLHSRIQESIDRLYTLDEIRRYLLFARQFKPKISKESEDFIVEQYKRLRQRDGSGITKSAWRITVRQLESMIRLSEGMARMHCCDEVQPKHVKEAFRLLNKSIIRVETPDVNLDQDDELQQQEEDEAVEMNGHGATNEYRRISNLVVLHLRKAEEEDDESCLKKSAVINWYLKEIESEIDSEEELVNKKTIIEKVIHRLVHYDHILIELTQTGLKGSSEATDSESQEDRVVLVVNPNYTLED</sequence>
<dbReference type="GO" id="GO:0006270">
    <property type="term" value="P:DNA replication initiation"/>
    <property type="evidence" value="ECO:0007669"/>
    <property type="project" value="UniProtKB-UniRule"/>
</dbReference>
<comment type="similarity">
    <text evidence="2 11">Belongs to the MCM family.</text>
</comment>
<evidence type="ECO:0000259" key="13">
    <source>
        <dbReference type="PROSITE" id="PS50051"/>
    </source>
</evidence>
<dbReference type="GO" id="GO:0005634">
    <property type="term" value="C:nucleus"/>
    <property type="evidence" value="ECO:0007669"/>
    <property type="project" value="UniProtKB-SubCell"/>
</dbReference>
<evidence type="ECO:0000256" key="2">
    <source>
        <dbReference type="ARBA" id="ARBA00008010"/>
    </source>
</evidence>
<evidence type="ECO:0000256" key="6">
    <source>
        <dbReference type="ARBA" id="ARBA00022806"/>
    </source>
</evidence>
<accession>A0AAD7SQN6</accession>
<dbReference type="PROSITE" id="PS50051">
    <property type="entry name" value="MCM_2"/>
    <property type="match status" value="1"/>
</dbReference>
<dbReference type="Gene3D" id="2.40.50.140">
    <property type="entry name" value="Nucleic acid-binding proteins"/>
    <property type="match status" value="1"/>
</dbReference>
<dbReference type="InterPro" id="IPR041562">
    <property type="entry name" value="MCM_lid"/>
</dbReference>
<dbReference type="FunFam" id="3.30.1640.10:FF:000004">
    <property type="entry name" value="DNA helicase"/>
    <property type="match status" value="1"/>
</dbReference>
<gene>
    <name evidence="14" type="ORF">AAFF_G00308690</name>
</gene>
<dbReference type="Pfam" id="PF00493">
    <property type="entry name" value="MCM"/>
    <property type="match status" value="1"/>
</dbReference>
<dbReference type="PANTHER" id="PTHR11630">
    <property type="entry name" value="DNA REPLICATION LICENSING FACTOR MCM FAMILY MEMBER"/>
    <property type="match status" value="1"/>
</dbReference>
<dbReference type="PRINTS" id="PR01657">
    <property type="entry name" value="MCMFAMILY"/>
</dbReference>
<keyword evidence="6 12" id="KW-0347">Helicase</keyword>
<keyword evidence="3 12" id="KW-0235">DNA replication</keyword>
<dbReference type="Gene3D" id="1.20.58.870">
    <property type="match status" value="1"/>
</dbReference>
<dbReference type="GO" id="GO:0016787">
    <property type="term" value="F:hydrolase activity"/>
    <property type="evidence" value="ECO:0007669"/>
    <property type="project" value="UniProtKB-KW"/>
</dbReference>
<dbReference type="SMART" id="SM00350">
    <property type="entry name" value="MCM"/>
    <property type="match status" value="1"/>
</dbReference>
<evidence type="ECO:0000256" key="9">
    <source>
        <dbReference type="ARBA" id="ARBA00023242"/>
    </source>
</evidence>
<dbReference type="SUPFAM" id="SSF52540">
    <property type="entry name" value="P-loop containing nucleoside triphosphate hydrolases"/>
    <property type="match status" value="1"/>
</dbReference>
<dbReference type="FunFam" id="3.40.50.300:FF:000115">
    <property type="entry name" value="DNA helicase"/>
    <property type="match status" value="1"/>
</dbReference>
<comment type="catalytic activity">
    <reaction evidence="12">
        <text>ATP + H2O = ADP + phosphate + H(+)</text>
        <dbReference type="Rhea" id="RHEA:13065"/>
        <dbReference type="ChEBI" id="CHEBI:15377"/>
        <dbReference type="ChEBI" id="CHEBI:15378"/>
        <dbReference type="ChEBI" id="CHEBI:30616"/>
        <dbReference type="ChEBI" id="CHEBI:43474"/>
        <dbReference type="ChEBI" id="CHEBI:456216"/>
        <dbReference type="EC" id="3.6.4.12"/>
    </reaction>
</comment>
<evidence type="ECO:0000256" key="12">
    <source>
        <dbReference type="RuleBase" id="RU368064"/>
    </source>
</evidence>
<dbReference type="PRINTS" id="PR01662">
    <property type="entry name" value="MCMPROTEIN6"/>
</dbReference>
<dbReference type="Pfam" id="PF18263">
    <property type="entry name" value="WHD_MCM6"/>
    <property type="match status" value="1"/>
</dbReference>
<feature type="domain" description="MCM C-terminal AAA(+) ATPase" evidence="13">
    <location>
        <begin position="343"/>
        <end position="549"/>
    </location>
</feature>
<dbReference type="Gene3D" id="2.20.28.10">
    <property type="match status" value="1"/>
</dbReference>
<evidence type="ECO:0000256" key="4">
    <source>
        <dbReference type="ARBA" id="ARBA00022741"/>
    </source>
</evidence>
<dbReference type="InterPro" id="IPR041024">
    <property type="entry name" value="Mcm6_C"/>
</dbReference>
<evidence type="ECO:0000256" key="7">
    <source>
        <dbReference type="ARBA" id="ARBA00022840"/>
    </source>
</evidence>
<name>A0AAD7SQN6_9TELE</name>
<dbReference type="SUPFAM" id="SSF50249">
    <property type="entry name" value="Nucleic acid-binding proteins"/>
    <property type="match status" value="1"/>
</dbReference>
<dbReference type="GO" id="GO:0042555">
    <property type="term" value="C:MCM complex"/>
    <property type="evidence" value="ECO:0007669"/>
    <property type="project" value="UniProtKB-UniRule"/>
</dbReference>
<dbReference type="Gene3D" id="3.40.50.300">
    <property type="entry name" value="P-loop containing nucleotide triphosphate hydrolases"/>
    <property type="match status" value="1"/>
</dbReference>
<keyword evidence="10 12" id="KW-0131">Cell cycle</keyword>
<dbReference type="Proteomes" id="UP001221898">
    <property type="component" value="Unassembled WGS sequence"/>
</dbReference>
<organism evidence="14 15">
    <name type="scientific">Aldrovandia affinis</name>
    <dbReference type="NCBI Taxonomy" id="143900"/>
    <lineage>
        <taxon>Eukaryota</taxon>
        <taxon>Metazoa</taxon>
        <taxon>Chordata</taxon>
        <taxon>Craniata</taxon>
        <taxon>Vertebrata</taxon>
        <taxon>Euteleostomi</taxon>
        <taxon>Actinopterygii</taxon>
        <taxon>Neopterygii</taxon>
        <taxon>Teleostei</taxon>
        <taxon>Notacanthiformes</taxon>
        <taxon>Halosauridae</taxon>
        <taxon>Aldrovandia</taxon>
    </lineage>
</organism>
<dbReference type="PROSITE" id="PS00847">
    <property type="entry name" value="MCM_1"/>
    <property type="match status" value="1"/>
</dbReference>
<reference evidence="14" key="1">
    <citation type="journal article" date="2023" name="Science">
        <title>Genome structures resolve the early diversification of teleost fishes.</title>
        <authorList>
            <person name="Parey E."/>
            <person name="Louis A."/>
            <person name="Montfort J."/>
            <person name="Bouchez O."/>
            <person name="Roques C."/>
            <person name="Iampietro C."/>
            <person name="Lluch J."/>
            <person name="Castinel A."/>
            <person name="Donnadieu C."/>
            <person name="Desvignes T."/>
            <person name="Floi Bucao C."/>
            <person name="Jouanno E."/>
            <person name="Wen M."/>
            <person name="Mejri S."/>
            <person name="Dirks R."/>
            <person name="Jansen H."/>
            <person name="Henkel C."/>
            <person name="Chen W.J."/>
            <person name="Zahm M."/>
            <person name="Cabau C."/>
            <person name="Klopp C."/>
            <person name="Thompson A.W."/>
            <person name="Robinson-Rechavi M."/>
            <person name="Braasch I."/>
            <person name="Lecointre G."/>
            <person name="Bobe J."/>
            <person name="Postlethwait J.H."/>
            <person name="Berthelot C."/>
            <person name="Roest Crollius H."/>
            <person name="Guiguen Y."/>
        </authorList>
    </citation>
    <scope>NUCLEOTIDE SEQUENCE</scope>
    <source>
        <strain evidence="14">NC1722</strain>
    </source>
</reference>
<keyword evidence="4 11" id="KW-0547">Nucleotide-binding</keyword>
<dbReference type="InterPro" id="IPR033762">
    <property type="entry name" value="MCM_OB"/>
</dbReference>
<comment type="subcellular location">
    <subcellularLocation>
        <location evidence="1 12">Nucleus</location>
    </subcellularLocation>
</comment>
<evidence type="ECO:0000256" key="11">
    <source>
        <dbReference type="RuleBase" id="RU004070"/>
    </source>
</evidence>
<evidence type="ECO:0000313" key="14">
    <source>
        <dbReference type="EMBL" id="KAJ8405981.1"/>
    </source>
</evidence>